<feature type="region of interest" description="Disordered" evidence="1">
    <location>
        <begin position="306"/>
        <end position="402"/>
    </location>
</feature>
<dbReference type="Proteomes" id="UP000077202">
    <property type="component" value="Unassembled WGS sequence"/>
</dbReference>
<feature type="compositionally biased region" description="Low complexity" evidence="1">
    <location>
        <begin position="579"/>
        <end position="599"/>
    </location>
</feature>
<feature type="region of interest" description="Disordered" evidence="1">
    <location>
        <begin position="1305"/>
        <end position="1327"/>
    </location>
</feature>
<organism evidence="2 3">
    <name type="scientific">Marchantia polymorpha subsp. ruderalis</name>
    <dbReference type="NCBI Taxonomy" id="1480154"/>
    <lineage>
        <taxon>Eukaryota</taxon>
        <taxon>Viridiplantae</taxon>
        <taxon>Streptophyta</taxon>
        <taxon>Embryophyta</taxon>
        <taxon>Marchantiophyta</taxon>
        <taxon>Marchantiopsida</taxon>
        <taxon>Marchantiidae</taxon>
        <taxon>Marchantiales</taxon>
        <taxon>Marchantiaceae</taxon>
        <taxon>Marchantia</taxon>
    </lineage>
</organism>
<feature type="compositionally biased region" description="Polar residues" evidence="1">
    <location>
        <begin position="1075"/>
        <end position="1092"/>
    </location>
</feature>
<feature type="compositionally biased region" description="Basic and acidic residues" evidence="1">
    <location>
        <begin position="76"/>
        <end position="89"/>
    </location>
</feature>
<feature type="compositionally biased region" description="Basic residues" evidence="1">
    <location>
        <begin position="1645"/>
        <end position="1661"/>
    </location>
</feature>
<keyword evidence="3" id="KW-1185">Reference proteome</keyword>
<feature type="region of interest" description="Disordered" evidence="1">
    <location>
        <begin position="556"/>
        <end position="630"/>
    </location>
</feature>
<feature type="compositionally biased region" description="Low complexity" evidence="1">
    <location>
        <begin position="1672"/>
        <end position="1682"/>
    </location>
</feature>
<accession>A0A176WIT1</accession>
<feature type="compositionally biased region" description="Basic residues" evidence="1">
    <location>
        <begin position="476"/>
        <end position="485"/>
    </location>
</feature>
<feature type="region of interest" description="Disordered" evidence="1">
    <location>
        <begin position="1"/>
        <end position="100"/>
    </location>
</feature>
<evidence type="ECO:0000256" key="1">
    <source>
        <dbReference type="SAM" id="MobiDB-lite"/>
    </source>
</evidence>
<feature type="region of interest" description="Disordered" evidence="1">
    <location>
        <begin position="987"/>
        <end position="1009"/>
    </location>
</feature>
<feature type="region of interest" description="Disordered" evidence="1">
    <location>
        <begin position="1599"/>
        <end position="1682"/>
    </location>
</feature>
<feature type="compositionally biased region" description="Polar residues" evidence="1">
    <location>
        <begin position="995"/>
        <end position="1008"/>
    </location>
</feature>
<feature type="compositionally biased region" description="Polar residues" evidence="1">
    <location>
        <begin position="341"/>
        <end position="352"/>
    </location>
</feature>
<gene>
    <name evidence="2" type="ORF">AXG93_1865s1090</name>
</gene>
<feature type="compositionally biased region" description="Basic residues" evidence="1">
    <location>
        <begin position="560"/>
        <end position="571"/>
    </location>
</feature>
<dbReference type="EMBL" id="LVLJ01000872">
    <property type="protein sequence ID" value="OAE32252.1"/>
    <property type="molecule type" value="Genomic_DNA"/>
</dbReference>
<feature type="compositionally biased region" description="Basic and acidic residues" evidence="1">
    <location>
        <begin position="486"/>
        <end position="500"/>
    </location>
</feature>
<feature type="compositionally biased region" description="Basic and acidic residues" evidence="1">
    <location>
        <begin position="1610"/>
        <end position="1622"/>
    </location>
</feature>
<feature type="compositionally biased region" description="Basic and acidic residues" evidence="1">
    <location>
        <begin position="353"/>
        <end position="372"/>
    </location>
</feature>
<feature type="compositionally biased region" description="Polar residues" evidence="1">
    <location>
        <begin position="145"/>
        <end position="164"/>
    </location>
</feature>
<name>A0A176WIT1_MARPO</name>
<protein>
    <submittedName>
        <fullName evidence="2">Uncharacterized protein</fullName>
    </submittedName>
</protein>
<feature type="compositionally biased region" description="Acidic residues" evidence="1">
    <location>
        <begin position="449"/>
        <end position="458"/>
    </location>
</feature>
<feature type="compositionally biased region" description="Low complexity" evidence="1">
    <location>
        <begin position="382"/>
        <end position="402"/>
    </location>
</feature>
<feature type="compositionally biased region" description="Basic and acidic residues" evidence="1">
    <location>
        <begin position="608"/>
        <end position="624"/>
    </location>
</feature>
<feature type="region of interest" description="Disordered" evidence="1">
    <location>
        <begin position="1072"/>
        <end position="1099"/>
    </location>
</feature>
<feature type="region of interest" description="Disordered" evidence="1">
    <location>
        <begin position="414"/>
        <end position="501"/>
    </location>
</feature>
<sequence length="1847" mass="206290">MASQADMMTSDDSSEPLLDTEVQERSDKGRRKSWVRSFGSIFRRKSAKSSENAVEEVPTSMKLSSEQEPEPPLEQPDPRETQDREEVCRMESIGTPRKKRPYINVSNETWSFSRDASVGRNYHPDLSEPRSASKLLEDEMGEQTISGPISGSSFTRAASNTPHFRNSHLGRKPSNAHTLFFLHESSPGNEEVANHFEGKATGHPSNTGCIPFIKTFSEKGPEKVPGGQLTYGKAGGPDEDKVSFEISLDASLMNQVLYSMQEGNTHADLSNKGRRDESTIDLKGKCSTNVGADDNSQAFIVEIERCGPPEGEGGNMIRNTHPGGNDIEESSDDSSFPGPTRSFSAAQMAENQVQEKKVRNSRKSDIPEDGRLTKTYTKPNSAKRSNTSSDTSSDSPTGSYSSCSNYVMKEGFDKGRGLIKGGPKSTDGSRSVGRQSKRTSDSSSLDNVGPEEDSESEDEHDRGVTTVPKKVGLAQSKRRAKKCRKDNHESRTDRSIEKETAQTQTQFQVCSFDETLDRDITGRKIRKRCLSSNPSMENRWRRRIKRLRDKAGLEIEGRQKGRVKPSTKKGRSACCSCMGSSNTKSTSSAGSGSLSATSGRDSGVDACRVGDDGRHPWKDSHNNDDNLGAYKNPSDEGCSWKSFSAVMGDQNVWTTSDGCDQSCNTRSGKIMSYMKSGLRAAKRAGWNFDKATSECQLLEVNEEKMAAEIRKYQSSYRNIDPSDESTTHSFSESKASIEDTFLSNVNVFELPDYLSAEDRGVEDGKNCVYGDPGNPPAGTQVHILVDNRGYKSRMDWEYTGGTPEQIPNLGGCDSRELSSEPVQGWTASPQVTCDEEYYIQDRDGEKIEEEFQSDPGRKNKWLQRIGKLSVARESDAGDAHDRNTFIQHETEAFLPQSPLDCKLRTDCTCGWNEVQPAIPKCSVSHSRQDYKKILTSDQHIQTRSESYMEEELQKHQGKEPGTPKWNCFFPQGEAACLEDEWSERHSARKKDSKNLETQDWLGSSTDQHMGNRESVAEALEASHSLLQGNVPIKQQCDFGGCCHVQSRNFTENSLRSIARDVKLRENAIAAKKGTHVQSSKHMGENSGHTSALENEYPKDTETSCGRGLLSHFSQRLCNKPVNDGPSLPNVPTAVPCAELRMKAEYIAGAIKGGNRERYQDYALEESCNHEYIDAEDEDELTCSGEFKRRKRDISSSATYEGDLNSLQNVSKILHELPLNDIDDLKQREVSWKQYQNRYEAMLRKIEQMSAQAHSSLVKTSQLTAGSNQLNETFQNSLTDSNVPAKSCTQSTTQFQNLASCSCKRSQQEGKHSPGNINPRGRSLSARTGRKYVFAKNTVKRIFKTNESEDSSSDDDIDDQASRKFRDELFKRTPGKNFRYLNSSSQVLTVSCGDCARTETRKKVGEVQKHLQALSDTDAFRFSSVNEELLRVEQEMKAIARAFASCAHPQQSDYLGLQYLNDPRQCRKPRKYTESESECLGGGSELVDWSSPDAQPRSSDLMYENPLWSKGILSKSKSCGDPLSVQMAARLIEAEVPIDYENGYKVQYIPVDKRGRIGMRDKPPEWYERSRLYNLSSIQHERSEPLKNPKPSACSSSCCSSSSSCKEQDDETSKFPGDLEKQKQRALTYNKNYESSSSNSGSEFLHRRHQRRVSKEARRIRKKTFESEDSDTTDSTLLSDDPNSNLDLFVGEAEEQLARLKLAKVQLGNLSQECLAEVRKFYKEPLSKKSERTGSGPSKIQSWTAESFYGESDYTLGRPEKREIRKRCKSIPKAVPLKKLTAREIKEFHLLERRVQRELGAAGRNTKPAKKCLKQAITFSKSPSTVMFGVAKKLADDKSTIEDDLISA</sequence>
<evidence type="ECO:0000313" key="2">
    <source>
        <dbReference type="EMBL" id="OAE32252.1"/>
    </source>
</evidence>
<proteinExistence type="predicted"/>
<reference evidence="2" key="1">
    <citation type="submission" date="2016-03" db="EMBL/GenBank/DDBJ databases">
        <title>Mechanisms controlling the formation of the plant cell surface in tip-growing cells are functionally conserved among land plants.</title>
        <authorList>
            <person name="Honkanen S."/>
            <person name="Jones V.A."/>
            <person name="Morieri G."/>
            <person name="Champion C."/>
            <person name="Hetherington A.J."/>
            <person name="Kelly S."/>
            <person name="Saint-Marcoux D."/>
            <person name="Proust H."/>
            <person name="Prescott H."/>
            <person name="Dolan L."/>
        </authorList>
    </citation>
    <scope>NUCLEOTIDE SEQUENCE [LARGE SCALE GENOMIC DNA]</scope>
    <source>
        <tissue evidence="2">Whole gametophyte</tissue>
    </source>
</reference>
<comment type="caution">
    <text evidence="2">The sequence shown here is derived from an EMBL/GenBank/DDBJ whole genome shotgun (WGS) entry which is preliminary data.</text>
</comment>
<feature type="region of interest" description="Disordered" evidence="1">
    <location>
        <begin position="145"/>
        <end position="171"/>
    </location>
</feature>
<feature type="compositionally biased region" description="Polar residues" evidence="1">
    <location>
        <begin position="1"/>
        <end position="11"/>
    </location>
</feature>
<evidence type="ECO:0000313" key="3">
    <source>
        <dbReference type="Proteomes" id="UP000077202"/>
    </source>
</evidence>
<feature type="compositionally biased region" description="Polar residues" evidence="1">
    <location>
        <begin position="1624"/>
        <end position="1633"/>
    </location>
</feature>